<dbReference type="InterPro" id="IPR038158">
    <property type="entry name" value="H-NOX_domain_sf"/>
</dbReference>
<dbReference type="GO" id="GO:0070482">
    <property type="term" value="P:response to oxygen levels"/>
    <property type="evidence" value="ECO:0000318"/>
    <property type="project" value="GO_Central"/>
</dbReference>
<dbReference type="Proteomes" id="UP000008144">
    <property type="component" value="Chromosome 9"/>
</dbReference>
<dbReference type="STRING" id="7719.ENSCINP00000003264"/>
<feature type="coiled-coil region" evidence="9">
    <location>
        <begin position="382"/>
        <end position="409"/>
    </location>
</feature>
<gene>
    <name evidence="11" type="primary">LOC100187498</name>
</gene>
<dbReference type="Gene3D" id="3.30.70.1230">
    <property type="entry name" value="Nucleotide cyclase"/>
    <property type="match status" value="1"/>
</dbReference>
<feature type="domain" description="Guanylate cyclase" evidence="10">
    <location>
        <begin position="439"/>
        <end position="567"/>
    </location>
</feature>
<keyword evidence="4" id="KW-0547">Nucleotide-binding</keyword>
<keyword evidence="6 8" id="KW-0456">Lyase</keyword>
<dbReference type="EMBL" id="EAAA01002919">
    <property type="status" value="NOT_ANNOTATED_CDS"/>
    <property type="molecule type" value="Genomic_DNA"/>
</dbReference>
<dbReference type="InterPro" id="IPR011644">
    <property type="entry name" value="Heme_NO-bd"/>
</dbReference>
<comment type="subcellular location">
    <subcellularLocation>
        <location evidence="1">Cytoplasm</location>
    </subcellularLocation>
</comment>
<dbReference type="Gene3D" id="3.30.450.260">
    <property type="entry name" value="Haem NO binding associated domain"/>
    <property type="match status" value="1"/>
</dbReference>
<keyword evidence="12" id="KW-1185">Reference proteome</keyword>
<evidence type="ECO:0000256" key="1">
    <source>
        <dbReference type="ARBA" id="ARBA00004496"/>
    </source>
</evidence>
<reference evidence="12" key="1">
    <citation type="journal article" date="2002" name="Science">
        <title>The draft genome of Ciona intestinalis: insights into chordate and vertebrate origins.</title>
        <authorList>
            <person name="Dehal P."/>
            <person name="Satou Y."/>
            <person name="Campbell R.K."/>
            <person name="Chapman J."/>
            <person name="Degnan B."/>
            <person name="De Tomaso A."/>
            <person name="Davidson B."/>
            <person name="Di Gregorio A."/>
            <person name="Gelpke M."/>
            <person name="Goodstein D.M."/>
            <person name="Harafuji N."/>
            <person name="Hastings K.E."/>
            <person name="Ho I."/>
            <person name="Hotta K."/>
            <person name="Huang W."/>
            <person name="Kawashima T."/>
            <person name="Lemaire P."/>
            <person name="Martinez D."/>
            <person name="Meinertzhagen I.A."/>
            <person name="Necula S."/>
            <person name="Nonaka M."/>
            <person name="Putnam N."/>
            <person name="Rash S."/>
            <person name="Saiga H."/>
            <person name="Satake M."/>
            <person name="Terry A."/>
            <person name="Yamada L."/>
            <person name="Wang H.G."/>
            <person name="Awazu S."/>
            <person name="Azumi K."/>
            <person name="Boore J."/>
            <person name="Branno M."/>
            <person name="Chin-Bow S."/>
            <person name="DeSantis R."/>
            <person name="Doyle S."/>
            <person name="Francino P."/>
            <person name="Keys D.N."/>
            <person name="Haga S."/>
            <person name="Hayashi H."/>
            <person name="Hino K."/>
            <person name="Imai K.S."/>
            <person name="Inaba K."/>
            <person name="Kano S."/>
            <person name="Kobayashi K."/>
            <person name="Kobayashi M."/>
            <person name="Lee B.I."/>
            <person name="Makabe K.W."/>
            <person name="Manohar C."/>
            <person name="Matassi G."/>
            <person name="Medina M."/>
            <person name="Mochizuki Y."/>
            <person name="Mount S."/>
            <person name="Morishita T."/>
            <person name="Miura S."/>
            <person name="Nakayama A."/>
            <person name="Nishizaka S."/>
            <person name="Nomoto H."/>
            <person name="Ohta F."/>
            <person name="Oishi K."/>
            <person name="Rigoutsos I."/>
            <person name="Sano M."/>
            <person name="Sasaki A."/>
            <person name="Sasakura Y."/>
            <person name="Shoguchi E."/>
            <person name="Shin-i T."/>
            <person name="Spagnuolo A."/>
            <person name="Stainier D."/>
            <person name="Suzuki M.M."/>
            <person name="Tassy O."/>
            <person name="Takatori N."/>
            <person name="Tokuoka M."/>
            <person name="Yagi K."/>
            <person name="Yoshizaki F."/>
            <person name="Wada S."/>
            <person name="Zhang C."/>
            <person name="Hyatt P.D."/>
            <person name="Larimer F."/>
            <person name="Detter C."/>
            <person name="Doggett N."/>
            <person name="Glavina T."/>
            <person name="Hawkins T."/>
            <person name="Richardson P."/>
            <person name="Lucas S."/>
            <person name="Kohara Y."/>
            <person name="Levine M."/>
            <person name="Satoh N."/>
            <person name="Rokhsar D.S."/>
        </authorList>
    </citation>
    <scope>NUCLEOTIDE SEQUENCE [LARGE SCALE GENOMIC DNA]</scope>
</reference>
<evidence type="ECO:0000256" key="2">
    <source>
        <dbReference type="ARBA" id="ARBA00012202"/>
    </source>
</evidence>
<dbReference type="GO" id="GO:0038060">
    <property type="term" value="P:nitric oxide-cGMP-mediated signaling"/>
    <property type="evidence" value="ECO:0000318"/>
    <property type="project" value="GO_Central"/>
</dbReference>
<dbReference type="GO" id="GO:0005525">
    <property type="term" value="F:GTP binding"/>
    <property type="evidence" value="ECO:0007669"/>
    <property type="project" value="UniProtKB-KW"/>
</dbReference>
<keyword evidence="9" id="KW-0175">Coiled coil</keyword>
<reference evidence="11" key="3">
    <citation type="submission" date="2025-08" db="UniProtKB">
        <authorList>
            <consortium name="Ensembl"/>
        </authorList>
    </citation>
    <scope>IDENTIFICATION</scope>
</reference>
<evidence type="ECO:0000313" key="11">
    <source>
        <dbReference type="Ensembl" id="ENSCINP00000003264.3"/>
    </source>
</evidence>
<dbReference type="Pfam" id="PF07700">
    <property type="entry name" value="HNOB"/>
    <property type="match status" value="1"/>
</dbReference>
<evidence type="ECO:0000256" key="3">
    <source>
        <dbReference type="ARBA" id="ARBA00022490"/>
    </source>
</evidence>
<dbReference type="InterPro" id="IPR011645">
    <property type="entry name" value="HNOB_dom_associated"/>
</dbReference>
<reference evidence="11" key="4">
    <citation type="submission" date="2025-09" db="UniProtKB">
        <authorList>
            <consortium name="Ensembl"/>
        </authorList>
    </citation>
    <scope>IDENTIFICATION</scope>
</reference>
<dbReference type="InterPro" id="IPR024096">
    <property type="entry name" value="NO_sig/Golgi_transp_ligand-bd"/>
</dbReference>
<proteinExistence type="inferred from homology"/>
<dbReference type="InterPro" id="IPR001054">
    <property type="entry name" value="A/G_cyclase"/>
</dbReference>
<evidence type="ECO:0000256" key="5">
    <source>
        <dbReference type="ARBA" id="ARBA00023134"/>
    </source>
</evidence>
<dbReference type="SUPFAM" id="SSF55073">
    <property type="entry name" value="Nucleotide cyclase"/>
    <property type="match status" value="1"/>
</dbReference>
<name>F7B8H6_CIOIN</name>
<evidence type="ECO:0000256" key="6">
    <source>
        <dbReference type="ARBA" id="ARBA00023239"/>
    </source>
</evidence>
<keyword evidence="3" id="KW-0963">Cytoplasm</keyword>
<evidence type="ECO:0000256" key="7">
    <source>
        <dbReference type="ARBA" id="ARBA00023293"/>
    </source>
</evidence>
<dbReference type="Gene3D" id="6.10.250.780">
    <property type="match status" value="1"/>
</dbReference>
<dbReference type="HOGENOM" id="CLU_011614_4_1_1"/>
<sequence>MYGLVLKSVVECVELEWGVAIWNQMAKKIGIGGVGFSIHKVYDENLMAIIAESVACEVDCPESEIMFKFGAHFMTFVTRYGYDQITSVLGRKLCDFINGLDNLHDYISNLYKDIKPPSFYVEKEDDEGLVFHYNTSRKYVGYVHYVRGLIHSAAVMYYELQDVKVETLKQEVLGEVMHSVLRVTYQNCTVRKQDPWLPALSKLRSITPVSVNSDIVFDTFPFSIIFDETMQVVTCGVGVVKTFPTLIGKKITDFFVLTKPIGVDLTWNFMKNRPVNVLVELTSTVALWAEYEEYLRSQEILDTEHPPLPPKQRDDSVSLKLRGTTDYLGSWNAVIFMCTPIFDNMDVMMDVGLYISDLSFQDSLQMLLMTGPQQSAELKLALDMEQAKTSKLADTLAELEKENQKAETIVFSMIPKEIAVRLKKGESAVSIAEVFENVTVLFSDVVGFTNICTRITPMEVIAILNKIYTVFDTLSERYGVFKVETIGDVYMAVSGAPVRTPLHAQRICDMALEMQTGISHVKNPVGGGCIPIRIGIHSGGVVAGVVGRKMIRYCLFGDTVNTASRLESTGKGREIHVSKSVYDLVYRTDDYIFDSRGVVYIKGKGQMRTFWLKAKKGKVISIPG</sequence>
<dbReference type="InterPro" id="IPR029787">
    <property type="entry name" value="Nucleotide_cyclase"/>
</dbReference>
<evidence type="ECO:0000256" key="8">
    <source>
        <dbReference type="RuleBase" id="RU000405"/>
    </source>
</evidence>
<evidence type="ECO:0000313" key="12">
    <source>
        <dbReference type="Proteomes" id="UP000008144"/>
    </source>
</evidence>
<dbReference type="Gene3D" id="3.90.1520.10">
    <property type="entry name" value="H-NOX domain"/>
    <property type="match status" value="1"/>
</dbReference>
<dbReference type="Pfam" id="PF00211">
    <property type="entry name" value="Guanylate_cyc"/>
    <property type="match status" value="1"/>
</dbReference>
<dbReference type="SUPFAM" id="SSF111126">
    <property type="entry name" value="Ligand-binding domain in the NO signalling and Golgi transport"/>
    <property type="match status" value="1"/>
</dbReference>
<protein>
    <recommendedName>
        <fullName evidence="2">guanylate cyclase</fullName>
        <ecNumber evidence="2">4.6.1.2</ecNumber>
    </recommendedName>
</protein>
<accession>F7B8H6</accession>
<dbReference type="InterPro" id="IPR018297">
    <property type="entry name" value="A/G_cyclase_CS"/>
</dbReference>
<dbReference type="GO" id="GO:0008074">
    <property type="term" value="C:guanylate cyclase complex, soluble"/>
    <property type="evidence" value="ECO:0000318"/>
    <property type="project" value="GO_Central"/>
</dbReference>
<dbReference type="SMART" id="SM00044">
    <property type="entry name" value="CYCc"/>
    <property type="match status" value="1"/>
</dbReference>
<reference evidence="11" key="2">
    <citation type="journal article" date="2008" name="Genome Biol.">
        <title>Improved genome assembly and evidence-based global gene model set for the chordate Ciona intestinalis: new insight into intron and operon populations.</title>
        <authorList>
            <person name="Satou Y."/>
            <person name="Mineta K."/>
            <person name="Ogasawara M."/>
            <person name="Sasakura Y."/>
            <person name="Shoguchi E."/>
            <person name="Ueno K."/>
            <person name="Yamada L."/>
            <person name="Matsumoto J."/>
            <person name="Wasserscheid J."/>
            <person name="Dewar K."/>
            <person name="Wiley G.B."/>
            <person name="Macmil S.L."/>
            <person name="Roe B.A."/>
            <person name="Zeller R.W."/>
            <person name="Hastings K.E."/>
            <person name="Lemaire P."/>
            <person name="Lindquist E."/>
            <person name="Endo T."/>
            <person name="Hotta K."/>
            <person name="Inaba K."/>
        </authorList>
    </citation>
    <scope>NUCLEOTIDE SEQUENCE [LARGE SCALE GENOMIC DNA]</scope>
    <source>
        <strain evidence="11">wild type</strain>
    </source>
</reference>
<evidence type="ECO:0000256" key="4">
    <source>
        <dbReference type="ARBA" id="ARBA00022741"/>
    </source>
</evidence>
<keyword evidence="7" id="KW-0141">cGMP biosynthesis</keyword>
<dbReference type="InterPro" id="IPR042463">
    <property type="entry name" value="HNOB_dom_associated_sf"/>
</dbReference>
<dbReference type="PANTHER" id="PTHR45655">
    <property type="entry name" value="GUANYLATE CYCLASE SOLUBLE SUBUNIT BETA-2"/>
    <property type="match status" value="1"/>
</dbReference>
<dbReference type="OMA" id="ACCERFD"/>
<keyword evidence="5" id="KW-0342">GTP-binding</keyword>
<dbReference type="AlphaFoldDB" id="F7B8H6"/>
<dbReference type="Ensembl" id="ENSCINT00000003264.3">
    <property type="protein sequence ID" value="ENSCINP00000003264.3"/>
    <property type="gene ID" value="ENSCING00000001627.3"/>
</dbReference>
<dbReference type="PANTHER" id="PTHR45655:SF10">
    <property type="entry name" value="SOLUBLE GUANYLATE CYCLASE 88E"/>
    <property type="match status" value="1"/>
</dbReference>
<dbReference type="GO" id="GO:0020037">
    <property type="term" value="F:heme binding"/>
    <property type="evidence" value="ECO:0007669"/>
    <property type="project" value="InterPro"/>
</dbReference>
<dbReference type="InParanoid" id="F7B8H6"/>
<dbReference type="GO" id="GO:0004383">
    <property type="term" value="F:guanylate cyclase activity"/>
    <property type="evidence" value="ECO:0000318"/>
    <property type="project" value="GO_Central"/>
</dbReference>
<dbReference type="Pfam" id="PF07701">
    <property type="entry name" value="HNOBA"/>
    <property type="match status" value="1"/>
</dbReference>
<dbReference type="CDD" id="cd07302">
    <property type="entry name" value="CHD"/>
    <property type="match status" value="1"/>
</dbReference>
<evidence type="ECO:0000259" key="10">
    <source>
        <dbReference type="PROSITE" id="PS50125"/>
    </source>
</evidence>
<dbReference type="FunFam" id="3.30.70.1230:FF:000030">
    <property type="entry name" value="Si:ch211-215j19.12"/>
    <property type="match status" value="1"/>
</dbReference>
<organism evidence="11 12">
    <name type="scientific">Ciona intestinalis</name>
    <name type="common">Transparent sea squirt</name>
    <name type="synonym">Ascidia intestinalis</name>
    <dbReference type="NCBI Taxonomy" id="7719"/>
    <lineage>
        <taxon>Eukaryota</taxon>
        <taxon>Metazoa</taxon>
        <taxon>Chordata</taxon>
        <taxon>Tunicata</taxon>
        <taxon>Ascidiacea</taxon>
        <taxon>Phlebobranchia</taxon>
        <taxon>Cionidae</taxon>
        <taxon>Ciona</taxon>
    </lineage>
</organism>
<evidence type="ECO:0000256" key="9">
    <source>
        <dbReference type="SAM" id="Coils"/>
    </source>
</evidence>
<comment type="similarity">
    <text evidence="8">Belongs to the adenylyl cyclase class-4/guanylyl cyclase family.</text>
</comment>
<dbReference type="GeneTree" id="ENSGT00940000165461"/>
<dbReference type="PROSITE" id="PS00452">
    <property type="entry name" value="GUANYLATE_CYCLASE_1"/>
    <property type="match status" value="1"/>
</dbReference>
<dbReference type="EC" id="4.6.1.2" evidence="2"/>
<dbReference type="PROSITE" id="PS50125">
    <property type="entry name" value="GUANYLATE_CYCLASE_2"/>
    <property type="match status" value="1"/>
</dbReference>